<dbReference type="GO" id="GO:0052906">
    <property type="term" value="F:tRNA (guanine(37)-N1)-methyltransferase activity"/>
    <property type="evidence" value="ECO:0007669"/>
    <property type="project" value="UniProtKB-UniRule"/>
</dbReference>
<protein>
    <recommendedName>
        <fullName evidence="6 15">tRNA (guanine-N(1)-)-methyltransferase</fullName>
        <ecNumber evidence="5 15">2.1.1.228</ecNumber>
    </recommendedName>
    <alternativeName>
        <fullName evidence="12 15">M1G-methyltransferase</fullName>
    </alternativeName>
    <alternativeName>
        <fullName evidence="13 15">tRNA [GM37] methyltransferase</fullName>
    </alternativeName>
</protein>
<evidence type="ECO:0000256" key="10">
    <source>
        <dbReference type="ARBA" id="ARBA00022691"/>
    </source>
</evidence>
<dbReference type="FunFam" id="1.10.1270.20:FF:000001">
    <property type="entry name" value="tRNA (guanine-N(1)-)-methyltransferase"/>
    <property type="match status" value="1"/>
</dbReference>
<evidence type="ECO:0000313" key="20">
    <source>
        <dbReference type="Proteomes" id="UP000323337"/>
    </source>
</evidence>
<dbReference type="InterPro" id="IPR023148">
    <property type="entry name" value="tRNA_m1G_MeTrfase_C_sf"/>
</dbReference>
<evidence type="ECO:0000256" key="11">
    <source>
        <dbReference type="ARBA" id="ARBA00022694"/>
    </source>
</evidence>
<keyword evidence="11 15" id="KW-0819">tRNA processing</keyword>
<name>A0A5D0MKC9_FLESI</name>
<evidence type="ECO:0000256" key="5">
    <source>
        <dbReference type="ARBA" id="ARBA00012807"/>
    </source>
</evidence>
<dbReference type="SUPFAM" id="SSF75217">
    <property type="entry name" value="alpha/beta knot"/>
    <property type="match status" value="1"/>
</dbReference>
<comment type="subunit">
    <text evidence="4 15 16">Homodimer.</text>
</comment>
<evidence type="ECO:0000256" key="9">
    <source>
        <dbReference type="ARBA" id="ARBA00022679"/>
    </source>
</evidence>
<dbReference type="Pfam" id="PF01746">
    <property type="entry name" value="tRNA_m1G_MT"/>
    <property type="match status" value="1"/>
</dbReference>
<keyword evidence="8 15" id="KW-0489">Methyltransferase</keyword>
<dbReference type="Pfam" id="PF09936">
    <property type="entry name" value="Methyltrn_RNA_4"/>
    <property type="match status" value="1"/>
</dbReference>
<dbReference type="Proteomes" id="UP000323337">
    <property type="component" value="Unassembled WGS sequence"/>
</dbReference>
<dbReference type="Gene3D" id="1.10.1270.20">
    <property type="entry name" value="tRNA(m1g37)methyltransferase, domain 2"/>
    <property type="match status" value="1"/>
</dbReference>
<comment type="catalytic activity">
    <reaction evidence="14 15 16">
        <text>guanosine(37) in tRNA + S-adenosyl-L-methionine = N(1)-methylguanosine(37) in tRNA + S-adenosyl-L-homocysteine + H(+)</text>
        <dbReference type="Rhea" id="RHEA:36899"/>
        <dbReference type="Rhea" id="RHEA-COMP:10145"/>
        <dbReference type="Rhea" id="RHEA-COMP:10147"/>
        <dbReference type="ChEBI" id="CHEBI:15378"/>
        <dbReference type="ChEBI" id="CHEBI:57856"/>
        <dbReference type="ChEBI" id="CHEBI:59789"/>
        <dbReference type="ChEBI" id="CHEBI:73542"/>
        <dbReference type="ChEBI" id="CHEBI:74269"/>
        <dbReference type="EC" id="2.1.1.228"/>
    </reaction>
</comment>
<evidence type="ECO:0000256" key="1">
    <source>
        <dbReference type="ARBA" id="ARBA00002634"/>
    </source>
</evidence>
<keyword evidence="9 15" id="KW-0808">Transferase</keyword>
<evidence type="ECO:0000256" key="4">
    <source>
        <dbReference type="ARBA" id="ARBA00011738"/>
    </source>
</evidence>
<gene>
    <name evidence="15 19" type="primary">trmD</name>
    <name evidence="19" type="ORF">FXF49_02775</name>
</gene>
<dbReference type="Gene3D" id="3.40.1280.10">
    <property type="match status" value="2"/>
</dbReference>
<feature type="binding site" evidence="15">
    <location>
        <position position="112"/>
    </location>
    <ligand>
        <name>S-adenosyl-L-methionine</name>
        <dbReference type="ChEBI" id="CHEBI:59789"/>
    </ligand>
</feature>
<evidence type="ECO:0000259" key="17">
    <source>
        <dbReference type="Pfam" id="PF01746"/>
    </source>
</evidence>
<dbReference type="CDD" id="cd18080">
    <property type="entry name" value="TrmD-like"/>
    <property type="match status" value="1"/>
</dbReference>
<evidence type="ECO:0000256" key="15">
    <source>
        <dbReference type="HAMAP-Rule" id="MF_00605"/>
    </source>
</evidence>
<comment type="function">
    <text evidence="1 15 16">Specifically methylates guanosine-37 in various tRNAs.</text>
</comment>
<keyword evidence="10 15" id="KW-0949">S-adenosyl-L-methionine</keyword>
<evidence type="ECO:0000256" key="13">
    <source>
        <dbReference type="ARBA" id="ARBA00033392"/>
    </source>
</evidence>
<evidence type="ECO:0000313" key="19">
    <source>
        <dbReference type="EMBL" id="TYB34184.1"/>
    </source>
</evidence>
<feature type="domain" description="tRNA (guanine-N(1)-)-methyltransferase C-terminal" evidence="18">
    <location>
        <begin position="249"/>
        <end position="426"/>
    </location>
</feature>
<dbReference type="GO" id="GO:0002939">
    <property type="term" value="P:tRNA N1-guanine methylation"/>
    <property type="evidence" value="ECO:0007669"/>
    <property type="project" value="TreeGrafter"/>
</dbReference>
<keyword evidence="7 15" id="KW-0963">Cytoplasm</keyword>
<dbReference type="EC" id="2.1.1.228" evidence="5 15"/>
<evidence type="ECO:0000256" key="3">
    <source>
        <dbReference type="ARBA" id="ARBA00007630"/>
    </source>
</evidence>
<dbReference type="InterPro" id="IPR029026">
    <property type="entry name" value="tRNA_m1G_MTases_N"/>
</dbReference>
<evidence type="ECO:0000256" key="8">
    <source>
        <dbReference type="ARBA" id="ARBA00022603"/>
    </source>
</evidence>
<dbReference type="InterPro" id="IPR029028">
    <property type="entry name" value="Alpha/beta_knot_MTases"/>
</dbReference>
<dbReference type="NCBIfam" id="TIGR00088">
    <property type="entry name" value="trmD"/>
    <property type="match status" value="1"/>
</dbReference>
<dbReference type="PANTHER" id="PTHR46417">
    <property type="entry name" value="TRNA (GUANINE-N(1)-)-METHYLTRANSFERASE"/>
    <property type="match status" value="1"/>
</dbReference>
<evidence type="ECO:0000256" key="16">
    <source>
        <dbReference type="RuleBase" id="RU003464"/>
    </source>
</evidence>
<comment type="similarity">
    <text evidence="3 15 16">Belongs to the RNA methyltransferase TrmD family.</text>
</comment>
<dbReference type="CDD" id="cd18085">
    <property type="entry name" value="TM1570-like"/>
    <property type="match status" value="1"/>
</dbReference>
<comment type="caution">
    <text evidence="19">The sequence shown here is derived from an EMBL/GenBank/DDBJ whole genome shotgun (WGS) entry which is preliminary data.</text>
</comment>
<evidence type="ECO:0000256" key="12">
    <source>
        <dbReference type="ARBA" id="ARBA00029736"/>
    </source>
</evidence>
<sequence length="434" mass="48691">MKKFNILTIFPDYFDSFLSYGVISKGIENKLIDVEVINIRDYTRDKHRMTDDYQYGGGQGLVMKPEPICEAVNEIQAAERSHVILLDPRGRRFDQSKAEELSGKDNITFICGRYEGVDERIRDLVVDEEISIGDFILSGGELAAAVIVDAVGRLIPGVLGDENSAEEESFSQDLLEFPHYTRPYEYMGLKVPDVLRSGDHKKIEEWRRKESIKITLQNRFDLLKDKALDIGDAEIVEKEKAKMSSGPSLYVALMHYPMLDKQGDTVSTAITNMDLHDISRSCKTFGVKKYFVVTPLDAQREIAGRVLKHWRVGYGSTYNGNRKEAFSGTIIKSSLVETISDIEDAEGEKPLLVATSAKRHKKTVAYKKIAEMAAKKPVLMLFGTGWGFVPDIMEEADYAAEPIEGAGDFNHLSVRSAVAIILDRVVKFLQEEAS</sequence>
<dbReference type="HAMAP" id="MF_00605">
    <property type="entry name" value="TrmD"/>
    <property type="match status" value="1"/>
</dbReference>
<evidence type="ECO:0000256" key="2">
    <source>
        <dbReference type="ARBA" id="ARBA00004496"/>
    </source>
</evidence>
<dbReference type="InterPro" id="IPR002649">
    <property type="entry name" value="tRNA_m1G_MeTrfase_TrmD"/>
</dbReference>
<dbReference type="InterPro" id="IPR016009">
    <property type="entry name" value="tRNA_MeTrfase_TRMD/TRM10"/>
</dbReference>
<evidence type="ECO:0000256" key="14">
    <source>
        <dbReference type="ARBA" id="ARBA00047783"/>
    </source>
</evidence>
<evidence type="ECO:0000259" key="18">
    <source>
        <dbReference type="Pfam" id="PF09936"/>
    </source>
</evidence>
<organism evidence="19 20">
    <name type="scientific">Flexistipes sinusarabici</name>
    <dbReference type="NCBI Taxonomy" id="2352"/>
    <lineage>
        <taxon>Bacteria</taxon>
        <taxon>Pseudomonadati</taxon>
        <taxon>Deferribacterota</taxon>
        <taxon>Deferribacteres</taxon>
        <taxon>Deferribacterales</taxon>
        <taxon>Flexistipitaceae</taxon>
        <taxon>Flexistipes</taxon>
    </lineage>
</organism>
<comment type="subcellular location">
    <subcellularLocation>
        <location evidence="2 15 16">Cytoplasm</location>
    </subcellularLocation>
</comment>
<dbReference type="RefSeq" id="WP_303700387.1">
    <property type="nucleotide sequence ID" value="NZ_VSIV01000068.1"/>
</dbReference>
<dbReference type="PANTHER" id="PTHR46417:SF1">
    <property type="entry name" value="TRNA (GUANINE-N(1)-)-METHYLTRANSFERASE"/>
    <property type="match status" value="1"/>
</dbReference>
<feature type="binding site" evidence="15">
    <location>
        <begin position="132"/>
        <end position="137"/>
    </location>
    <ligand>
        <name>S-adenosyl-L-methionine</name>
        <dbReference type="ChEBI" id="CHEBI:59789"/>
    </ligand>
</feature>
<evidence type="ECO:0000256" key="6">
    <source>
        <dbReference type="ARBA" id="ARBA00014679"/>
    </source>
</evidence>
<proteinExistence type="inferred from homology"/>
<evidence type="ECO:0000256" key="7">
    <source>
        <dbReference type="ARBA" id="ARBA00022490"/>
    </source>
</evidence>
<dbReference type="AlphaFoldDB" id="A0A5D0MKC9"/>
<accession>A0A5D0MKC9</accession>
<reference evidence="19 20" key="1">
    <citation type="submission" date="2019-08" db="EMBL/GenBank/DDBJ databases">
        <title>Genomic characterization of a novel candidate phylum (ARYD3) from a high temperature, high salinity tertiary oil reservoir in north central Oklahoma, USA.</title>
        <authorList>
            <person name="Youssef N.H."/>
            <person name="Yadav A."/>
            <person name="Elshahed M.S."/>
        </authorList>
    </citation>
    <scope>NUCLEOTIDE SEQUENCE [LARGE SCALE GENOMIC DNA]</scope>
    <source>
        <strain evidence="19">ARYD1</strain>
    </source>
</reference>
<dbReference type="FunFam" id="3.40.1280.10:FF:000001">
    <property type="entry name" value="tRNA (guanine-N(1)-)-methyltransferase"/>
    <property type="match status" value="1"/>
</dbReference>
<dbReference type="NCBIfam" id="NF000648">
    <property type="entry name" value="PRK00026.1"/>
    <property type="match status" value="1"/>
</dbReference>
<dbReference type="GO" id="GO:0005829">
    <property type="term" value="C:cytosol"/>
    <property type="evidence" value="ECO:0007669"/>
    <property type="project" value="TreeGrafter"/>
</dbReference>
<feature type="domain" description="tRNA methyltransferase TRMD/TRM10-type" evidence="17">
    <location>
        <begin position="3"/>
        <end position="224"/>
    </location>
</feature>
<dbReference type="EMBL" id="VSIV01000068">
    <property type="protein sequence ID" value="TYB34184.1"/>
    <property type="molecule type" value="Genomic_DNA"/>
</dbReference>
<dbReference type="InterPro" id="IPR019230">
    <property type="entry name" value="RNA_MeTrfase_C_dom"/>
</dbReference>